<evidence type="ECO:0000313" key="2">
    <source>
        <dbReference type="Proteomes" id="UP000430692"/>
    </source>
</evidence>
<accession>A0A6I4VYZ3</accession>
<gene>
    <name evidence="1" type="ORF">GSM42_18870</name>
</gene>
<name>A0A6I4VYZ3_9BACL</name>
<dbReference type="RefSeq" id="WP_160803100.1">
    <property type="nucleotide sequence ID" value="NZ_WUUL01000018.1"/>
</dbReference>
<organism evidence="1 2">
    <name type="scientific">Shimazuella alba</name>
    <dbReference type="NCBI Taxonomy" id="2690964"/>
    <lineage>
        <taxon>Bacteria</taxon>
        <taxon>Bacillati</taxon>
        <taxon>Bacillota</taxon>
        <taxon>Bacilli</taxon>
        <taxon>Bacillales</taxon>
        <taxon>Thermoactinomycetaceae</taxon>
        <taxon>Shimazuella</taxon>
    </lineage>
</organism>
<protein>
    <submittedName>
        <fullName evidence="1">Uncharacterized protein</fullName>
    </submittedName>
</protein>
<comment type="caution">
    <text evidence="1">The sequence shown here is derived from an EMBL/GenBank/DDBJ whole genome shotgun (WGS) entry which is preliminary data.</text>
</comment>
<proteinExistence type="predicted"/>
<dbReference type="AlphaFoldDB" id="A0A6I4VYZ3"/>
<reference evidence="1 2" key="1">
    <citation type="submission" date="2019-12" db="EMBL/GenBank/DDBJ databases">
        <title>Whole-genome analyses of novel actinobacteria.</title>
        <authorList>
            <person name="Sahin N."/>
            <person name="Saygin H."/>
        </authorList>
    </citation>
    <scope>NUCLEOTIDE SEQUENCE [LARGE SCALE GENOMIC DNA]</scope>
    <source>
        <strain evidence="1 2">KC615</strain>
    </source>
</reference>
<evidence type="ECO:0000313" key="1">
    <source>
        <dbReference type="EMBL" id="MXQ55748.1"/>
    </source>
</evidence>
<dbReference type="EMBL" id="WUUL01000018">
    <property type="protein sequence ID" value="MXQ55748.1"/>
    <property type="molecule type" value="Genomic_DNA"/>
</dbReference>
<dbReference type="Proteomes" id="UP000430692">
    <property type="component" value="Unassembled WGS sequence"/>
</dbReference>
<sequence>MKTSGKDIKKISVDGHEFFYVLHEKTDFVRLRIYSVKWKTAYCDLYFTWKDNWLIHFYKPSIAVVLIRHVMHNGWEYQNRGMMEIKEASFLIEELQLESLGE</sequence>
<keyword evidence="2" id="KW-1185">Reference proteome</keyword>